<evidence type="ECO:0000313" key="4">
    <source>
        <dbReference type="Proteomes" id="UP000530660"/>
    </source>
</evidence>
<accession>A0A7J7IFN4</accession>
<protein>
    <submittedName>
        <fullName evidence="3">Uncharacterized protein</fullName>
    </submittedName>
</protein>
<comment type="caution">
    <text evidence="3">The sequence shown here is derived from an EMBL/GenBank/DDBJ whole genome shotgun (WGS) entry which is preliminary data.</text>
</comment>
<reference evidence="3 4" key="1">
    <citation type="journal article" date="2020" name="J. Phycol.">
        <title>Comparative genome analysis reveals Cyanidiococcus gen. nov., a new extremophilic red algal genus sister to Cyanidioschyzon (Cyanidioschyzonaceae, Rhodophyta).</title>
        <authorList>
            <person name="Liu S.-L."/>
            <person name="Chiang Y.-R."/>
            <person name="Yoon H.S."/>
            <person name="Fu H.-Y."/>
        </authorList>
    </citation>
    <scope>NUCLEOTIDE SEQUENCE [LARGE SCALE GENOMIC DNA]</scope>
    <source>
        <strain evidence="3 4">THAL066</strain>
    </source>
</reference>
<name>A0A7J7IFN4_9RHOD</name>
<dbReference type="EMBL" id="VWRR01000016">
    <property type="protein sequence ID" value="KAF6001141.1"/>
    <property type="molecule type" value="Genomic_DNA"/>
</dbReference>
<evidence type="ECO:0000256" key="1">
    <source>
        <dbReference type="SAM" id="Coils"/>
    </source>
</evidence>
<dbReference type="Proteomes" id="UP000530660">
    <property type="component" value="Unassembled WGS sequence"/>
</dbReference>
<feature type="coiled-coil region" evidence="1">
    <location>
        <begin position="85"/>
        <end position="171"/>
    </location>
</feature>
<organism evidence="3 4">
    <name type="scientific">Cyanidiococcus yangmingshanensis</name>
    <dbReference type="NCBI Taxonomy" id="2690220"/>
    <lineage>
        <taxon>Eukaryota</taxon>
        <taxon>Rhodophyta</taxon>
        <taxon>Bangiophyceae</taxon>
        <taxon>Cyanidiales</taxon>
        <taxon>Cyanidiaceae</taxon>
        <taxon>Cyanidiococcus</taxon>
    </lineage>
</organism>
<feature type="coiled-coil region" evidence="1">
    <location>
        <begin position="208"/>
        <end position="284"/>
    </location>
</feature>
<dbReference type="OrthoDB" id="10390762at2759"/>
<gene>
    <name evidence="3" type="ORF">F1559_003547</name>
</gene>
<keyword evidence="1" id="KW-0175">Coiled coil</keyword>
<feature type="region of interest" description="Disordered" evidence="2">
    <location>
        <begin position="1"/>
        <end position="26"/>
    </location>
</feature>
<evidence type="ECO:0000256" key="2">
    <source>
        <dbReference type="SAM" id="MobiDB-lite"/>
    </source>
</evidence>
<evidence type="ECO:0000313" key="3">
    <source>
        <dbReference type="EMBL" id="KAF6001141.1"/>
    </source>
</evidence>
<proteinExistence type="predicted"/>
<sequence>MSLQTPPHYRGPHARRSPAPHDKENMFLSPNRLCKINESFTTPFKELANSPGRIEDKVYLRKRIEEEAYKAKQLKLLNSTLISRLKETSLELERSREQVSASEQRISLLSLQVKALEAEVHDKDVDLVSVSKQLAMQEQMNRELQTHMKELEELRLEVVALRESKQQVLVDMEGLCFEKDKEVKHLRAEMEQRQMAREKELGELLETVATLRREQAQLRGSLETIETKKNEVALTLDRMFGEVRVYRETCRMREQENQQIRAEYAELERQRSQLLGDIEVLRQQIGTMSKELETKRLQSTLLYKIRNLLGSLLTYFTRSD</sequence>
<keyword evidence="4" id="KW-1185">Reference proteome</keyword>
<dbReference type="AlphaFoldDB" id="A0A7J7IFN4"/>